<evidence type="ECO:0000259" key="14">
    <source>
        <dbReference type="PROSITE" id="PS51466"/>
    </source>
</evidence>
<feature type="compositionally biased region" description="Polar residues" evidence="11">
    <location>
        <begin position="873"/>
        <end position="885"/>
    </location>
</feature>
<keyword evidence="12" id="KW-0812">Transmembrane</keyword>
<dbReference type="STRING" id="67801.A0A1B0BKV5"/>
<feature type="transmembrane region" description="Helical" evidence="12">
    <location>
        <begin position="738"/>
        <end position="764"/>
    </location>
</feature>
<feature type="transmembrane region" description="Helical" evidence="12">
    <location>
        <begin position="640"/>
        <end position="661"/>
    </location>
</feature>
<keyword evidence="5" id="KW-0479">Metal-binding</keyword>
<keyword evidence="12" id="KW-0472">Membrane</keyword>
<accession>A0A1B0BKV5</accession>
<evidence type="ECO:0000256" key="11">
    <source>
        <dbReference type="SAM" id="MobiDB-lite"/>
    </source>
</evidence>
<feature type="region of interest" description="Disordered" evidence="11">
    <location>
        <begin position="299"/>
        <end position="318"/>
    </location>
</feature>
<feature type="region of interest" description="Disordered" evidence="11">
    <location>
        <begin position="535"/>
        <end position="563"/>
    </location>
</feature>
<evidence type="ECO:0000256" key="1">
    <source>
        <dbReference type="ARBA" id="ARBA00004123"/>
    </source>
</evidence>
<reference evidence="16" key="1">
    <citation type="submission" date="2015-01" db="EMBL/GenBank/DDBJ databases">
        <authorList>
            <person name="Aksoy S."/>
            <person name="Warren W."/>
            <person name="Wilson R.K."/>
        </authorList>
    </citation>
    <scope>NUCLEOTIDE SEQUENCE [LARGE SCALE GENOMIC DNA]</scope>
    <source>
        <strain evidence="16">IAEA</strain>
    </source>
</reference>
<dbReference type="InterPro" id="IPR013083">
    <property type="entry name" value="Znf_RING/FYVE/PHD"/>
</dbReference>
<comment type="pathway">
    <text evidence="2">Protein modification; protein sumoylation.</text>
</comment>
<dbReference type="SMART" id="SM00513">
    <property type="entry name" value="SAP"/>
    <property type="match status" value="1"/>
</dbReference>
<dbReference type="VEuPathDB" id="VectorBase:GPPI033343"/>
<dbReference type="GO" id="GO:0061665">
    <property type="term" value="F:SUMO ligase activity"/>
    <property type="evidence" value="ECO:0007669"/>
    <property type="project" value="TreeGrafter"/>
</dbReference>
<dbReference type="GO" id="GO:0016925">
    <property type="term" value="P:protein sumoylation"/>
    <property type="evidence" value="ECO:0007669"/>
    <property type="project" value="UniProtKB-UniPathway"/>
</dbReference>
<dbReference type="GO" id="GO:0006357">
    <property type="term" value="P:regulation of transcription by RNA polymerase II"/>
    <property type="evidence" value="ECO:0007669"/>
    <property type="project" value="TreeGrafter"/>
</dbReference>
<evidence type="ECO:0000256" key="9">
    <source>
        <dbReference type="ARBA" id="ARBA00023242"/>
    </source>
</evidence>
<dbReference type="InterPro" id="IPR023321">
    <property type="entry name" value="PINIT"/>
</dbReference>
<evidence type="ECO:0000256" key="6">
    <source>
        <dbReference type="ARBA" id="ARBA00022771"/>
    </source>
</evidence>
<keyword evidence="12" id="KW-1133">Transmembrane helix</keyword>
<dbReference type="GO" id="GO:0008270">
    <property type="term" value="F:zinc ion binding"/>
    <property type="evidence" value="ECO:0007669"/>
    <property type="project" value="UniProtKB-KW"/>
</dbReference>
<dbReference type="GO" id="GO:0005634">
    <property type="term" value="C:nucleus"/>
    <property type="evidence" value="ECO:0007669"/>
    <property type="project" value="UniProtKB-SubCell"/>
</dbReference>
<dbReference type="PROSITE" id="PS51044">
    <property type="entry name" value="ZF_SP_RING"/>
    <property type="match status" value="1"/>
</dbReference>
<feature type="region of interest" description="Disordered" evidence="11">
    <location>
        <begin position="1"/>
        <end position="47"/>
    </location>
</feature>
<evidence type="ECO:0000256" key="5">
    <source>
        <dbReference type="ARBA" id="ARBA00022723"/>
    </source>
</evidence>
<reference evidence="15" key="2">
    <citation type="submission" date="2020-05" db="UniProtKB">
        <authorList>
            <consortium name="EnsemblMetazoa"/>
        </authorList>
    </citation>
    <scope>IDENTIFICATION</scope>
    <source>
        <strain evidence="15">IAEA</strain>
    </source>
</reference>
<feature type="transmembrane region" description="Helical" evidence="12">
    <location>
        <begin position="673"/>
        <end position="693"/>
    </location>
</feature>
<dbReference type="EMBL" id="JXJN01016039">
    <property type="status" value="NOT_ANNOTATED_CDS"/>
    <property type="molecule type" value="Genomic_DNA"/>
</dbReference>
<proteinExistence type="inferred from homology"/>
<evidence type="ECO:0000256" key="4">
    <source>
        <dbReference type="ARBA" id="ARBA00022679"/>
    </source>
</evidence>
<dbReference type="InterPro" id="IPR004181">
    <property type="entry name" value="Znf_MIZ"/>
</dbReference>
<feature type="domain" description="PINIT" evidence="14">
    <location>
        <begin position="190"/>
        <end position="355"/>
    </location>
</feature>
<keyword evidence="7" id="KW-0833">Ubl conjugation pathway</keyword>
<keyword evidence="6 10" id="KW-0863">Zinc-finger</keyword>
<dbReference type="UniPathway" id="UPA00886"/>
<feature type="compositionally biased region" description="Low complexity" evidence="11">
    <location>
        <begin position="13"/>
        <end position="25"/>
    </location>
</feature>
<keyword evidence="8" id="KW-0862">Zinc</keyword>
<evidence type="ECO:0000259" key="13">
    <source>
        <dbReference type="PROSITE" id="PS51044"/>
    </source>
</evidence>
<dbReference type="GO" id="GO:0097240">
    <property type="term" value="P:chromosome attachment to the nuclear envelope"/>
    <property type="evidence" value="ECO:0007669"/>
    <property type="project" value="UniProtKB-ARBA"/>
</dbReference>
<feature type="region of interest" description="Disordered" evidence="11">
    <location>
        <begin position="788"/>
        <end position="816"/>
    </location>
</feature>
<evidence type="ECO:0000313" key="15">
    <source>
        <dbReference type="EnsemblMetazoa" id="GPPI033343-PA"/>
    </source>
</evidence>
<dbReference type="EnsemblMetazoa" id="GPPI033343-RA">
    <property type="protein sequence ID" value="GPPI033343-PA"/>
    <property type="gene ID" value="GPPI033343"/>
</dbReference>
<evidence type="ECO:0000256" key="8">
    <source>
        <dbReference type="ARBA" id="ARBA00022833"/>
    </source>
</evidence>
<keyword evidence="4" id="KW-0808">Transferase</keyword>
<dbReference type="AlphaFoldDB" id="A0A1B0BKV5"/>
<dbReference type="Gene3D" id="3.30.40.10">
    <property type="entry name" value="Zinc/RING finger domain, C3HC4 (zinc finger)"/>
    <property type="match status" value="1"/>
</dbReference>
<feature type="compositionally biased region" description="Polar residues" evidence="11">
    <location>
        <begin position="535"/>
        <end position="547"/>
    </location>
</feature>
<name>A0A1B0BKV5_9MUSC</name>
<feature type="domain" description="SP-RING-type" evidence="13">
    <location>
        <begin position="387"/>
        <end position="468"/>
    </location>
</feature>
<dbReference type="PANTHER" id="PTHR10782">
    <property type="entry name" value="ZINC FINGER MIZ DOMAIN-CONTAINING PROTEIN"/>
    <property type="match status" value="1"/>
</dbReference>
<feature type="compositionally biased region" description="Polar residues" evidence="11">
    <location>
        <begin position="1"/>
        <end position="11"/>
    </location>
</feature>
<dbReference type="InterPro" id="IPR038654">
    <property type="entry name" value="PINIT_sf"/>
</dbReference>
<organism evidence="15 16">
    <name type="scientific">Glossina palpalis gambiensis</name>
    <dbReference type="NCBI Taxonomy" id="67801"/>
    <lineage>
        <taxon>Eukaryota</taxon>
        <taxon>Metazoa</taxon>
        <taxon>Ecdysozoa</taxon>
        <taxon>Arthropoda</taxon>
        <taxon>Hexapoda</taxon>
        <taxon>Insecta</taxon>
        <taxon>Pterygota</taxon>
        <taxon>Neoptera</taxon>
        <taxon>Endopterygota</taxon>
        <taxon>Diptera</taxon>
        <taxon>Brachycera</taxon>
        <taxon>Muscomorpha</taxon>
        <taxon>Hippoboscoidea</taxon>
        <taxon>Glossinidae</taxon>
        <taxon>Glossina</taxon>
    </lineage>
</organism>
<dbReference type="PANTHER" id="PTHR10782:SF94">
    <property type="entry name" value="SUPPRESSOR OF VARIEGATION 2-10, ISOFORM I"/>
    <property type="match status" value="1"/>
</dbReference>
<dbReference type="Pfam" id="PF14324">
    <property type="entry name" value="PINIT"/>
    <property type="match status" value="1"/>
</dbReference>
<dbReference type="InterPro" id="IPR036361">
    <property type="entry name" value="SAP_dom_sf"/>
</dbReference>
<dbReference type="Pfam" id="PF02891">
    <property type="entry name" value="zf-MIZ"/>
    <property type="match status" value="1"/>
</dbReference>
<protein>
    <recommendedName>
        <fullName evidence="17">SP-RING-type domain-containing protein</fullName>
    </recommendedName>
</protein>
<feature type="compositionally biased region" description="Polar residues" evidence="11">
    <location>
        <begin position="804"/>
        <end position="816"/>
    </location>
</feature>
<dbReference type="FunFam" id="2.60.120.780:FF:000001">
    <property type="entry name" value="E3 SUMO-protein ligase PIAS2 isoform X1"/>
    <property type="match status" value="1"/>
</dbReference>
<feature type="region of interest" description="Disordered" evidence="11">
    <location>
        <begin position="873"/>
        <end position="901"/>
    </location>
</feature>
<evidence type="ECO:0008006" key="17">
    <source>
        <dbReference type="Google" id="ProtNLM"/>
    </source>
</evidence>
<feature type="compositionally biased region" description="Polar residues" evidence="11">
    <location>
        <begin position="26"/>
        <end position="47"/>
    </location>
</feature>
<dbReference type="GO" id="GO:0003712">
    <property type="term" value="F:transcription coregulator activity"/>
    <property type="evidence" value="ECO:0007669"/>
    <property type="project" value="TreeGrafter"/>
</dbReference>
<dbReference type="Gene3D" id="2.60.120.780">
    <property type="entry name" value="PINIT domain"/>
    <property type="match status" value="1"/>
</dbReference>
<keyword evidence="9" id="KW-0539">Nucleus</keyword>
<evidence type="ECO:0000313" key="16">
    <source>
        <dbReference type="Proteomes" id="UP000092460"/>
    </source>
</evidence>
<dbReference type="PROSITE" id="PS51466">
    <property type="entry name" value="PINIT"/>
    <property type="match status" value="1"/>
</dbReference>
<sequence length="950" mass="105110">MRKTRSQTQAENALLASSRSGAASLTSNQVKQQHMNSNNTQKRSQSAAVAPNFVDPNAYKECEDMLNILRVVELQKILSFMNISFAGRKIDYQRRILTLLRTNFDLISHKIREVYAQSLVEQQQAALYGPPDPKRMYSQMQMQPNPGNLVSAAAANAQMPGGAQQILNPAAAAGMPPTVPPGNNVVPFMHAIPTQMPIHPDVRLKKLAFYDVLGTLIKPSSLVPRNAQRMQEVPFYFTLTPQQATEIASNRDIRNSSKVEHAIQVQLRFCLLETSCDQDDCFPPSVAVKVNNKMCQLPNALPQTRPNMEPKRPPRPINVTSNVKLSPTVTNTITVQWSPDYTRGYCIAVYLVKKLTSAQLLTRLKTKGVKPADYTRALIKEKLREDADCEIATTMLKVSLNCPLGKMKMSIPCRASTCSHLQCFDANLYLQMNERKPTWNCPVCDKPAAFDNLVIDGYFQEVLASNLLKSDDTEIQLHKDGSWSTHSLRADSQILDTPTKPVEKVEVISDDIELITTEDVKPIKAAAVSVTVTSNELPSSTTNSETVDLTLSDSDDDDTPLAKRRPACKISTSSATSSTVSTSNINGNSAIAGQHRGVYVQQKTAGYQRVIESMVVVSVGTLMHLNSISIIELRHSKLPLLTPNAASTLFAFSILCIFAHLRPLWTRPMRNPQQIFSFFMEVTLILYGTDFLVRQLWLPSLKLLSLLCNLLTHYAIKFNKKFLTHQAPFIDDWMRAEAFYLIRFIWALVAFIFMLDTTGVIEMLQTNLNKKKIKWCISDDTNFDENLGAGETPLTENLSKDDISSQNSDGEDAGTNSVPFDLNDLPYVAQEDLASSAHAAAGVRRRRRMSQLITTEDVKPIKAAAVSVTVTSNELPSSTTNSETVDLTLSDSDDDDTPLAKRRPACKISTSSATSSTVSTSNINGNSAIAGQHRGVYVQQKTGTLDAFSY</sequence>
<comment type="subcellular location">
    <subcellularLocation>
        <location evidence="1">Nucleus</location>
    </subcellularLocation>
</comment>
<evidence type="ECO:0000256" key="7">
    <source>
        <dbReference type="ARBA" id="ARBA00022786"/>
    </source>
</evidence>
<evidence type="ECO:0000256" key="10">
    <source>
        <dbReference type="PROSITE-ProRule" id="PRU00452"/>
    </source>
</evidence>
<dbReference type="SUPFAM" id="SSF68906">
    <property type="entry name" value="SAP domain"/>
    <property type="match status" value="1"/>
</dbReference>
<dbReference type="Gene3D" id="1.10.720.30">
    <property type="entry name" value="SAP domain"/>
    <property type="match status" value="1"/>
</dbReference>
<evidence type="ECO:0000256" key="12">
    <source>
        <dbReference type="SAM" id="Phobius"/>
    </source>
</evidence>
<dbReference type="GO" id="GO:0000785">
    <property type="term" value="C:chromatin"/>
    <property type="evidence" value="ECO:0007669"/>
    <property type="project" value="TreeGrafter"/>
</dbReference>
<dbReference type="Proteomes" id="UP000092460">
    <property type="component" value="Unassembled WGS sequence"/>
</dbReference>
<evidence type="ECO:0000256" key="2">
    <source>
        <dbReference type="ARBA" id="ARBA00004718"/>
    </source>
</evidence>
<dbReference type="CDD" id="cd16790">
    <property type="entry name" value="SP-RING_PIAS"/>
    <property type="match status" value="1"/>
</dbReference>
<keyword evidence="16" id="KW-1185">Reference proteome</keyword>
<comment type="similarity">
    <text evidence="3">Belongs to the PIAS family.</text>
</comment>
<dbReference type="FunFam" id="3.30.40.10:FF:000247">
    <property type="entry name" value="Uncharacterized protein, isoform B"/>
    <property type="match status" value="1"/>
</dbReference>
<evidence type="ECO:0000256" key="3">
    <source>
        <dbReference type="ARBA" id="ARBA00005383"/>
    </source>
</evidence>
<dbReference type="InterPro" id="IPR003034">
    <property type="entry name" value="SAP_dom"/>
</dbReference>